<reference evidence="1" key="1">
    <citation type="journal article" date="2014" name="Front. Microbiol.">
        <title>High frequency of phylogenetically diverse reductive dehalogenase-homologous genes in deep subseafloor sedimentary metagenomes.</title>
        <authorList>
            <person name="Kawai M."/>
            <person name="Futagami T."/>
            <person name="Toyoda A."/>
            <person name="Takaki Y."/>
            <person name="Nishi S."/>
            <person name="Hori S."/>
            <person name="Arai W."/>
            <person name="Tsubouchi T."/>
            <person name="Morono Y."/>
            <person name="Uchiyama I."/>
            <person name="Ito T."/>
            <person name="Fujiyama A."/>
            <person name="Inagaki F."/>
            <person name="Takami H."/>
        </authorList>
    </citation>
    <scope>NUCLEOTIDE SEQUENCE</scope>
    <source>
        <strain evidence="1">Expedition CK06-06</strain>
    </source>
</reference>
<sequence length="73" mass="8618">WQTIKKANHPEINKYLFHTSDTSSRIIIHLISHHGKIPWKCPLDDHIFIQHNIQSVGYKKSKIEGSNLFSYNY</sequence>
<accession>X0UJ84</accession>
<dbReference type="EMBL" id="BARS01028200">
    <property type="protein sequence ID" value="GAG05670.1"/>
    <property type="molecule type" value="Genomic_DNA"/>
</dbReference>
<proteinExistence type="predicted"/>
<protein>
    <submittedName>
        <fullName evidence="1">Uncharacterized protein</fullName>
    </submittedName>
</protein>
<evidence type="ECO:0000313" key="1">
    <source>
        <dbReference type="EMBL" id="GAG05670.1"/>
    </source>
</evidence>
<name>X0UJ84_9ZZZZ</name>
<feature type="non-terminal residue" evidence="1">
    <location>
        <position position="1"/>
    </location>
</feature>
<dbReference type="AlphaFoldDB" id="X0UJ84"/>
<gene>
    <name evidence="1" type="ORF">S01H1_44219</name>
</gene>
<comment type="caution">
    <text evidence="1">The sequence shown here is derived from an EMBL/GenBank/DDBJ whole genome shotgun (WGS) entry which is preliminary data.</text>
</comment>
<organism evidence="1">
    <name type="scientific">marine sediment metagenome</name>
    <dbReference type="NCBI Taxonomy" id="412755"/>
    <lineage>
        <taxon>unclassified sequences</taxon>
        <taxon>metagenomes</taxon>
        <taxon>ecological metagenomes</taxon>
    </lineage>
</organism>